<organism evidence="11 12">
    <name type="scientific">Candidatus Accumulibacter aalborgensis</name>
    <dbReference type="NCBI Taxonomy" id="1860102"/>
    <lineage>
        <taxon>Bacteria</taxon>
        <taxon>Pseudomonadati</taxon>
        <taxon>Pseudomonadota</taxon>
        <taxon>Betaproteobacteria</taxon>
        <taxon>Candidatus Accumulibacter</taxon>
    </lineage>
</organism>
<dbReference type="AlphaFoldDB" id="A0A1A8XL20"/>
<dbReference type="EMBL" id="FLQX01000102">
    <property type="protein sequence ID" value="SBT05845.1"/>
    <property type="molecule type" value="Genomic_DNA"/>
</dbReference>
<gene>
    <name evidence="11" type="primary">rsxD</name>
    <name evidence="10" type="synonym">rnfD</name>
    <name evidence="11" type="ORF">ACCAA_270089</name>
</gene>
<dbReference type="GO" id="GO:0055085">
    <property type="term" value="P:transmembrane transport"/>
    <property type="evidence" value="ECO:0007669"/>
    <property type="project" value="InterPro"/>
</dbReference>
<comment type="similarity">
    <text evidence="10">Belongs to the NqrB/RnfD family.</text>
</comment>
<evidence type="ECO:0000256" key="4">
    <source>
        <dbReference type="ARBA" id="ARBA00022643"/>
    </source>
</evidence>
<evidence type="ECO:0000256" key="6">
    <source>
        <dbReference type="ARBA" id="ARBA00022967"/>
    </source>
</evidence>
<protein>
    <recommendedName>
        <fullName evidence="10">Ion-translocating oxidoreductase complex subunit D</fullName>
        <ecNumber evidence="10">7.-.-.-</ecNumber>
    </recommendedName>
    <alternativeName>
        <fullName evidence="10">Rnf electron transport complex subunit D</fullName>
    </alternativeName>
</protein>
<reference evidence="11 12" key="1">
    <citation type="submission" date="2016-06" db="EMBL/GenBank/DDBJ databases">
        <authorList>
            <person name="Kjaerup R.B."/>
            <person name="Dalgaard T.S."/>
            <person name="Juul-Madsen H.R."/>
        </authorList>
    </citation>
    <scope>NUCLEOTIDE SEQUENCE [LARGE SCALE GENOMIC DNA]</scope>
    <source>
        <strain evidence="11">3</strain>
    </source>
</reference>
<feature type="transmembrane region" description="Helical" evidence="10">
    <location>
        <begin position="44"/>
        <end position="64"/>
    </location>
</feature>
<dbReference type="InterPro" id="IPR004338">
    <property type="entry name" value="NqrB/RnfD"/>
</dbReference>
<sequence length="343" mass="36856">MTDFTTPPYLLLERSSVRRVMLQVLAALLPGIAAYVWLIGPIILVQLAIATLAALAGEALMLGVRRQPRGLFLTDGSAIVTAWLIALAFPPMAPWWLIVVGTLFAIVVAKHLYGGLGQNPFNPAMVAFAACIVSFPALMSQWPALGLTLTLTLSEQLQIIAGLASRVDVMSGATPLDALKTALKLGDGELDVPTLLATQEVFGHFAGRGWEWVTSGYLLGGLWLWQRRIIAWHAPLGFIAGLSLLAGVLWLWQPQQFASPLFHLFSGGTLLGAFFIVTDPVSGCTTPKGKLIFGFSAGLLAYTIRVFGGYPDGVAFAVLLLNLCVPLIDMYSQPPIFGLKNEK</sequence>
<dbReference type="InterPro" id="IPR011303">
    <property type="entry name" value="RnfD_bac"/>
</dbReference>
<dbReference type="GO" id="GO:0022900">
    <property type="term" value="P:electron transport chain"/>
    <property type="evidence" value="ECO:0007669"/>
    <property type="project" value="UniProtKB-UniRule"/>
</dbReference>
<dbReference type="HAMAP" id="MF_00462">
    <property type="entry name" value="RsxD_RnfD"/>
    <property type="match status" value="1"/>
</dbReference>
<dbReference type="PANTHER" id="PTHR30578">
    <property type="entry name" value="ELECTRON TRANSPORT COMPLEX PROTEIN RNFD"/>
    <property type="match status" value="1"/>
</dbReference>
<dbReference type="NCBIfam" id="TIGR01946">
    <property type="entry name" value="rnfD"/>
    <property type="match status" value="1"/>
</dbReference>
<keyword evidence="2 10" id="KW-0597">Phosphoprotein</keyword>
<dbReference type="STRING" id="1860102.ACCAA_270089"/>
<feature type="transmembrane region" description="Helical" evidence="10">
    <location>
        <begin position="71"/>
        <end position="89"/>
    </location>
</feature>
<dbReference type="Pfam" id="PF03116">
    <property type="entry name" value="NQR2_RnfD_RnfE"/>
    <property type="match status" value="1"/>
</dbReference>
<keyword evidence="5 10" id="KW-0812">Transmembrane</keyword>
<keyword evidence="1 10" id="KW-0813">Transport</keyword>
<comment type="subunit">
    <text evidence="10">The complex is composed of six subunits: RnfA, RnfB, RnfC, RnfD, RnfE and RnfG.</text>
</comment>
<feature type="transmembrane region" description="Helical" evidence="10">
    <location>
        <begin position="232"/>
        <end position="252"/>
    </location>
</feature>
<feature type="transmembrane region" description="Helical" evidence="10">
    <location>
        <begin position="95"/>
        <end position="113"/>
    </location>
</feature>
<dbReference type="EC" id="7.-.-.-" evidence="10"/>
<feature type="transmembrane region" description="Helical" evidence="10">
    <location>
        <begin position="20"/>
        <end position="38"/>
    </location>
</feature>
<dbReference type="Proteomes" id="UP000199169">
    <property type="component" value="Unassembled WGS sequence"/>
</dbReference>
<keyword evidence="10" id="KW-0997">Cell inner membrane</keyword>
<evidence type="ECO:0000256" key="2">
    <source>
        <dbReference type="ARBA" id="ARBA00022553"/>
    </source>
</evidence>
<evidence type="ECO:0000256" key="10">
    <source>
        <dbReference type="HAMAP-Rule" id="MF_00462"/>
    </source>
</evidence>
<feature type="transmembrane region" description="Helical" evidence="10">
    <location>
        <begin position="125"/>
        <end position="144"/>
    </location>
</feature>
<evidence type="ECO:0000256" key="3">
    <source>
        <dbReference type="ARBA" id="ARBA00022630"/>
    </source>
</evidence>
<dbReference type="GO" id="GO:0005886">
    <property type="term" value="C:plasma membrane"/>
    <property type="evidence" value="ECO:0007669"/>
    <property type="project" value="UniProtKB-SubCell"/>
</dbReference>
<comment type="cofactor">
    <cofactor evidence="10">
        <name>FMN</name>
        <dbReference type="ChEBI" id="CHEBI:58210"/>
    </cofactor>
</comment>
<evidence type="ECO:0000256" key="9">
    <source>
        <dbReference type="ARBA" id="ARBA00023136"/>
    </source>
</evidence>
<proteinExistence type="inferred from homology"/>
<evidence type="ECO:0000256" key="1">
    <source>
        <dbReference type="ARBA" id="ARBA00022448"/>
    </source>
</evidence>
<dbReference type="RefSeq" id="WP_186406806.1">
    <property type="nucleotide sequence ID" value="NZ_FLQX01000102.1"/>
</dbReference>
<evidence type="ECO:0000313" key="12">
    <source>
        <dbReference type="Proteomes" id="UP000199169"/>
    </source>
</evidence>
<keyword evidence="12" id="KW-1185">Reference proteome</keyword>
<keyword evidence="3 10" id="KW-0285">Flavoprotein</keyword>
<comment type="subcellular location">
    <subcellularLocation>
        <location evidence="10">Cell inner membrane</location>
        <topology evidence="10">Multi-pass membrane protein</topology>
    </subcellularLocation>
</comment>
<evidence type="ECO:0000256" key="8">
    <source>
        <dbReference type="ARBA" id="ARBA00022989"/>
    </source>
</evidence>
<comment type="function">
    <text evidence="10">Part of a membrane-bound complex that couples electron transfer with translocation of ions across the membrane.</text>
</comment>
<keyword evidence="9 10" id="KW-0472">Membrane</keyword>
<keyword evidence="10" id="KW-1003">Cell membrane</keyword>
<feature type="transmembrane region" description="Helical" evidence="10">
    <location>
        <begin position="258"/>
        <end position="277"/>
    </location>
</feature>
<dbReference type="PANTHER" id="PTHR30578:SF0">
    <property type="entry name" value="ION-TRANSLOCATING OXIDOREDUCTASE COMPLEX SUBUNIT D"/>
    <property type="match status" value="1"/>
</dbReference>
<keyword evidence="8 10" id="KW-1133">Transmembrane helix</keyword>
<keyword evidence="7 10" id="KW-0249">Electron transport</keyword>
<keyword evidence="4 10" id="KW-0288">FMN</keyword>
<accession>A0A1A8XL20</accession>
<feature type="modified residue" description="FMN phosphoryl threonine" evidence="10">
    <location>
        <position position="174"/>
    </location>
</feature>
<keyword evidence="6 10" id="KW-1278">Translocase</keyword>
<evidence type="ECO:0000256" key="7">
    <source>
        <dbReference type="ARBA" id="ARBA00022982"/>
    </source>
</evidence>
<evidence type="ECO:0000313" key="11">
    <source>
        <dbReference type="EMBL" id="SBT05845.1"/>
    </source>
</evidence>
<name>A0A1A8XL20_9PROT</name>
<evidence type="ECO:0000256" key="5">
    <source>
        <dbReference type="ARBA" id="ARBA00022692"/>
    </source>
</evidence>